<organism evidence="2 3">
    <name type="scientific">Punica granatum</name>
    <name type="common">Pomegranate</name>
    <dbReference type="NCBI Taxonomy" id="22663"/>
    <lineage>
        <taxon>Eukaryota</taxon>
        <taxon>Viridiplantae</taxon>
        <taxon>Streptophyta</taxon>
        <taxon>Embryophyta</taxon>
        <taxon>Tracheophyta</taxon>
        <taxon>Spermatophyta</taxon>
        <taxon>Magnoliopsida</taxon>
        <taxon>eudicotyledons</taxon>
        <taxon>Gunneridae</taxon>
        <taxon>Pentapetalae</taxon>
        <taxon>rosids</taxon>
        <taxon>malvids</taxon>
        <taxon>Myrtales</taxon>
        <taxon>Lythraceae</taxon>
        <taxon>Punica</taxon>
    </lineage>
</organism>
<keyword evidence="3" id="KW-1185">Reference proteome</keyword>
<name>A0A2I0LED6_PUNGR</name>
<proteinExistence type="predicted"/>
<dbReference type="EMBL" id="PGOL01000019">
    <property type="protein sequence ID" value="PKI79042.1"/>
    <property type="molecule type" value="Genomic_DNA"/>
</dbReference>
<protein>
    <submittedName>
        <fullName evidence="2">Uncharacterized protein</fullName>
    </submittedName>
</protein>
<gene>
    <name evidence="2" type="ORF">CRG98_000523</name>
</gene>
<dbReference type="AlphaFoldDB" id="A0A2I0LED6"/>
<dbReference type="Proteomes" id="UP000233551">
    <property type="component" value="Unassembled WGS sequence"/>
</dbReference>
<evidence type="ECO:0000256" key="1">
    <source>
        <dbReference type="SAM" id="MobiDB-lite"/>
    </source>
</evidence>
<reference evidence="2 3" key="1">
    <citation type="submission" date="2017-11" db="EMBL/GenBank/DDBJ databases">
        <title>De-novo sequencing of pomegranate (Punica granatum L.) genome.</title>
        <authorList>
            <person name="Akparov Z."/>
            <person name="Amiraslanov A."/>
            <person name="Hajiyeva S."/>
            <person name="Abbasov M."/>
            <person name="Kaur K."/>
            <person name="Hamwieh A."/>
            <person name="Solovyev V."/>
            <person name="Salamov A."/>
            <person name="Braich B."/>
            <person name="Kosarev P."/>
            <person name="Mahmoud A."/>
            <person name="Hajiyev E."/>
            <person name="Babayeva S."/>
            <person name="Izzatullayeva V."/>
            <person name="Mammadov A."/>
            <person name="Mammadov A."/>
            <person name="Sharifova S."/>
            <person name="Ojaghi J."/>
            <person name="Eynullazada K."/>
            <person name="Bayramov B."/>
            <person name="Abdulazimova A."/>
            <person name="Shahmuradov I."/>
        </authorList>
    </citation>
    <scope>NUCLEOTIDE SEQUENCE [LARGE SCALE GENOMIC DNA]</scope>
    <source>
        <strain evidence="3">cv. AG2017</strain>
        <tissue evidence="2">Leaf</tissue>
    </source>
</reference>
<comment type="caution">
    <text evidence="2">The sequence shown here is derived from an EMBL/GenBank/DDBJ whole genome shotgun (WGS) entry which is preliminary data.</text>
</comment>
<sequence length="99" mass="10785">MGRVIPEAHPGPMRFPITVRVGSERSHGSGKLAQAVGPLRGSQRETQEGVREGECRQCVGLQIHEMWEGVWLKWSSAMKPGLGILGLTLSLVVSIAFHL</sequence>
<accession>A0A2I0LED6</accession>
<evidence type="ECO:0000313" key="2">
    <source>
        <dbReference type="EMBL" id="PKI79042.1"/>
    </source>
</evidence>
<evidence type="ECO:0000313" key="3">
    <source>
        <dbReference type="Proteomes" id="UP000233551"/>
    </source>
</evidence>
<feature type="region of interest" description="Disordered" evidence="1">
    <location>
        <begin position="24"/>
        <end position="49"/>
    </location>
</feature>